<sequence length="262" mass="28122">MLEQVIADLEAEGLAVEALVSPLTAAGWRRPTPAEGWDIATTISHLAWTDEVAILAATDKAKWDEVVMDAINDPAGFVDTAAAEGAQVDPRLLLERWQASRPALAQVLRDFPEGGKVRWFGPPMAPASMATARLMETWAHGLDIAEALGVHVEPTDRIRHVASIGFRTRDYSFANVGLEAPAEQFRLELTSPSGDVWTFGPDDAPQAVTGSAYDFCALVTQRLHRADTDLVAVGPDADTWLDIAQCFAGPAGGGREPKRGIA</sequence>
<feature type="domain" description="Mycothiol-dependent maleylpyruvate isomerase metal-binding" evidence="2">
    <location>
        <begin position="10"/>
        <end position="145"/>
    </location>
</feature>
<dbReference type="InterPro" id="IPR024344">
    <property type="entry name" value="MDMPI_metal-binding"/>
</dbReference>
<dbReference type="AlphaFoldDB" id="A0A2T8FGK7"/>
<dbReference type="SUPFAM" id="SSF109854">
    <property type="entry name" value="DinB/YfiT-like putative metalloenzymes"/>
    <property type="match status" value="1"/>
</dbReference>
<keyword evidence="4" id="KW-1185">Reference proteome</keyword>
<evidence type="ECO:0000259" key="2">
    <source>
        <dbReference type="Pfam" id="PF11716"/>
    </source>
</evidence>
<dbReference type="NCBIfam" id="TIGR03084">
    <property type="entry name" value="TIGR03084 family metal-binding protein"/>
    <property type="match status" value="1"/>
</dbReference>
<evidence type="ECO:0000313" key="4">
    <source>
        <dbReference type="Proteomes" id="UP000246018"/>
    </source>
</evidence>
<proteinExistence type="predicted"/>
<dbReference type="InterPro" id="IPR034660">
    <property type="entry name" value="DinB/YfiT-like"/>
</dbReference>
<reference evidence="3 4" key="1">
    <citation type="submission" date="2018-04" db="EMBL/GenBank/DDBJ databases">
        <title>Genome of Nocardioides gansuensis WSJ-1.</title>
        <authorList>
            <person name="Wu S."/>
            <person name="Wang G."/>
        </authorList>
    </citation>
    <scope>NUCLEOTIDE SEQUENCE [LARGE SCALE GENOMIC DNA]</scope>
    <source>
        <strain evidence="3 4">WSJ-1</strain>
    </source>
</reference>
<dbReference type="EMBL" id="QDGZ01000001">
    <property type="protein sequence ID" value="PVG84827.1"/>
    <property type="molecule type" value="Genomic_DNA"/>
</dbReference>
<comment type="caution">
    <text evidence="3">The sequence shown here is derived from an EMBL/GenBank/DDBJ whole genome shotgun (WGS) entry which is preliminary data.</text>
</comment>
<accession>A0A2T8FGK7</accession>
<dbReference type="GO" id="GO:0046872">
    <property type="term" value="F:metal ion binding"/>
    <property type="evidence" value="ECO:0007669"/>
    <property type="project" value="InterPro"/>
</dbReference>
<dbReference type="NCBIfam" id="TIGR03083">
    <property type="entry name" value="maleylpyruvate isomerase family mycothiol-dependent enzyme"/>
    <property type="match status" value="1"/>
</dbReference>
<dbReference type="InterPro" id="IPR017517">
    <property type="entry name" value="Maleyloyr_isom"/>
</dbReference>
<dbReference type="InterPro" id="IPR013917">
    <property type="entry name" value="tRNA_wybutosine-synth"/>
</dbReference>
<name>A0A2T8FGK7_9ACTN</name>
<dbReference type="InterPro" id="IPR017518">
    <property type="entry name" value="CHP03084"/>
</dbReference>
<dbReference type="Pfam" id="PF11716">
    <property type="entry name" value="MDMPI_N"/>
    <property type="match status" value="1"/>
</dbReference>
<organism evidence="3 4">
    <name type="scientific">Nocardioides gansuensis</name>
    <dbReference type="NCBI Taxonomy" id="2138300"/>
    <lineage>
        <taxon>Bacteria</taxon>
        <taxon>Bacillati</taxon>
        <taxon>Actinomycetota</taxon>
        <taxon>Actinomycetes</taxon>
        <taxon>Propionibacteriales</taxon>
        <taxon>Nocardioidaceae</taxon>
        <taxon>Nocardioides</taxon>
    </lineage>
</organism>
<dbReference type="Gene3D" id="1.20.120.450">
    <property type="entry name" value="dinb family like domain"/>
    <property type="match status" value="1"/>
</dbReference>
<feature type="domain" description="tRNA wybutosine-synthesis" evidence="1">
    <location>
        <begin position="181"/>
        <end position="231"/>
    </location>
</feature>
<gene>
    <name evidence="3" type="ORF">DDE18_00985</name>
</gene>
<evidence type="ECO:0000259" key="1">
    <source>
        <dbReference type="Pfam" id="PF08608"/>
    </source>
</evidence>
<dbReference type="OrthoDB" id="113180at2"/>
<evidence type="ECO:0000313" key="3">
    <source>
        <dbReference type="EMBL" id="PVG84827.1"/>
    </source>
</evidence>
<protein>
    <submittedName>
        <fullName evidence="3">TIGR03084 family protein</fullName>
    </submittedName>
</protein>
<dbReference type="Pfam" id="PF08608">
    <property type="entry name" value="Wyosine_form"/>
    <property type="match status" value="1"/>
</dbReference>
<dbReference type="Proteomes" id="UP000246018">
    <property type="component" value="Unassembled WGS sequence"/>
</dbReference>